<sequence>MNYKTPPEIAKSAVAAAISKASLPLLQMTLLGFLAGVYIAMGGYFMIVVTQDAAAFAGIGISKLLGGIVFSLGLFLVVAAGAELFTGNCLMPIGLLAGKISWSGMLRNLSVVYAANFAGALFFALLIFKSGVLSKNCADYALSIAAAKVRIPLSQMILRGLLCNWFVGLAVWLTFGALDMSGKFIALLMPITAFVAMGFEHCVANMFFLPLGLMIKSGLTAAGAPIPAPELTIGSIFGNLIPVTIGNIIGAAFFLGVLYFVIYRRDIAKD</sequence>
<dbReference type="PANTHER" id="PTHR30520">
    <property type="entry name" value="FORMATE TRANSPORTER-RELATED"/>
    <property type="match status" value="1"/>
</dbReference>
<evidence type="ECO:0000256" key="1">
    <source>
        <dbReference type="ARBA" id="ARBA00004141"/>
    </source>
</evidence>
<dbReference type="RefSeq" id="WP_066743264.1">
    <property type="nucleotide sequence ID" value="NZ_CP016757.1"/>
</dbReference>
<accession>A0A1B2I2U5</accession>
<dbReference type="InterPro" id="IPR000292">
    <property type="entry name" value="For/NO2_transpt"/>
</dbReference>
<evidence type="ECO:0000313" key="7">
    <source>
        <dbReference type="Proteomes" id="UP000093044"/>
    </source>
</evidence>
<dbReference type="KEGG" id="cpor:BED41_03815"/>
<keyword evidence="2" id="KW-0812">Transmembrane</keyword>
<dbReference type="GeneID" id="83056980"/>
<comment type="similarity">
    <text evidence="5">Belongs to the FNT transporter (TC 1.A.16) family.</text>
</comment>
<reference evidence="6" key="1">
    <citation type="submission" date="2016-08" db="EMBL/GenBank/DDBJ databases">
        <title>Complete genome of Cloacibacillus porcorum.</title>
        <authorList>
            <person name="Looft T."/>
            <person name="Bayles D.O."/>
            <person name="Alt D.P."/>
        </authorList>
    </citation>
    <scope>NUCLEOTIDE SEQUENCE [LARGE SCALE GENOMIC DNA]</scope>
    <source>
        <strain evidence="6">CL-84</strain>
    </source>
</reference>
<dbReference type="EMBL" id="CP016757">
    <property type="protein sequence ID" value="ANZ44289.1"/>
    <property type="molecule type" value="Genomic_DNA"/>
</dbReference>
<dbReference type="PANTHER" id="PTHR30520:SF6">
    <property type="entry name" value="FORMATE_NITRATE FAMILY TRANSPORTER (EUROFUNG)"/>
    <property type="match status" value="1"/>
</dbReference>
<dbReference type="Gene3D" id="1.20.1080.10">
    <property type="entry name" value="Glycerol uptake facilitator protein"/>
    <property type="match status" value="1"/>
</dbReference>
<name>A0A1B2I2U5_9BACT</name>
<evidence type="ECO:0000313" key="6">
    <source>
        <dbReference type="EMBL" id="ANZ44289.1"/>
    </source>
</evidence>
<organism evidence="6 7">
    <name type="scientific">Cloacibacillus porcorum</name>
    <dbReference type="NCBI Taxonomy" id="1197717"/>
    <lineage>
        <taxon>Bacteria</taxon>
        <taxon>Thermotogati</taxon>
        <taxon>Synergistota</taxon>
        <taxon>Synergistia</taxon>
        <taxon>Synergistales</taxon>
        <taxon>Synergistaceae</taxon>
        <taxon>Cloacibacillus</taxon>
    </lineage>
</organism>
<proteinExistence type="inferred from homology"/>
<keyword evidence="7" id="KW-1185">Reference proteome</keyword>
<evidence type="ECO:0000256" key="2">
    <source>
        <dbReference type="ARBA" id="ARBA00022692"/>
    </source>
</evidence>
<dbReference type="Pfam" id="PF01226">
    <property type="entry name" value="Form_Nir_trans"/>
    <property type="match status" value="1"/>
</dbReference>
<dbReference type="InterPro" id="IPR023271">
    <property type="entry name" value="Aquaporin-like"/>
</dbReference>
<keyword evidence="4" id="KW-0472">Membrane</keyword>
<dbReference type="STRING" id="1197717.BED41_03815"/>
<gene>
    <name evidence="6" type="ORF">BED41_03815</name>
</gene>
<evidence type="ECO:0000256" key="5">
    <source>
        <dbReference type="ARBA" id="ARBA00049660"/>
    </source>
</evidence>
<evidence type="ECO:0000256" key="4">
    <source>
        <dbReference type="ARBA" id="ARBA00023136"/>
    </source>
</evidence>
<comment type="subcellular location">
    <subcellularLocation>
        <location evidence="1">Membrane</location>
        <topology evidence="1">Multi-pass membrane protein</topology>
    </subcellularLocation>
</comment>
<dbReference type="GO" id="GO:0015499">
    <property type="term" value="F:formate transmembrane transporter activity"/>
    <property type="evidence" value="ECO:0007669"/>
    <property type="project" value="TreeGrafter"/>
</dbReference>
<protein>
    <submittedName>
        <fullName evidence="6">Uncharacterized protein</fullName>
    </submittedName>
</protein>
<dbReference type="AlphaFoldDB" id="A0A1B2I2U5"/>
<dbReference type="Proteomes" id="UP000093044">
    <property type="component" value="Chromosome"/>
</dbReference>
<dbReference type="GO" id="GO:0005886">
    <property type="term" value="C:plasma membrane"/>
    <property type="evidence" value="ECO:0007669"/>
    <property type="project" value="TreeGrafter"/>
</dbReference>
<evidence type="ECO:0000256" key="3">
    <source>
        <dbReference type="ARBA" id="ARBA00022989"/>
    </source>
</evidence>
<keyword evidence="3" id="KW-1133">Transmembrane helix</keyword>